<evidence type="ECO:0000256" key="1">
    <source>
        <dbReference type="SAM" id="Coils"/>
    </source>
</evidence>
<feature type="coiled-coil region" evidence="1">
    <location>
        <begin position="6"/>
        <end position="33"/>
    </location>
</feature>
<name>A0A644T4N3_9ZZZZ</name>
<gene>
    <name evidence="2" type="ORF">SDC9_07472</name>
</gene>
<accession>A0A644T4N3</accession>
<reference evidence="2" key="1">
    <citation type="submission" date="2019-08" db="EMBL/GenBank/DDBJ databases">
        <authorList>
            <person name="Kucharzyk K."/>
            <person name="Murdoch R.W."/>
            <person name="Higgins S."/>
            <person name="Loffler F."/>
        </authorList>
    </citation>
    <scope>NUCLEOTIDE SEQUENCE</scope>
</reference>
<evidence type="ECO:0000313" key="2">
    <source>
        <dbReference type="EMBL" id="MPL61883.1"/>
    </source>
</evidence>
<comment type="caution">
    <text evidence="2">The sequence shown here is derived from an EMBL/GenBank/DDBJ whole genome shotgun (WGS) entry which is preliminary data.</text>
</comment>
<dbReference type="EMBL" id="VSSQ01000016">
    <property type="protein sequence ID" value="MPL61883.1"/>
    <property type="molecule type" value="Genomic_DNA"/>
</dbReference>
<sequence length="44" mass="5268">MNKQELKLEERKIRALESIAENVEILARFIEENELRGIPVYEPR</sequence>
<keyword evidence="1" id="KW-0175">Coiled coil</keyword>
<protein>
    <submittedName>
        <fullName evidence="2">Uncharacterized protein</fullName>
    </submittedName>
</protein>
<proteinExistence type="predicted"/>
<dbReference type="AlphaFoldDB" id="A0A644T4N3"/>
<organism evidence="2">
    <name type="scientific">bioreactor metagenome</name>
    <dbReference type="NCBI Taxonomy" id="1076179"/>
    <lineage>
        <taxon>unclassified sequences</taxon>
        <taxon>metagenomes</taxon>
        <taxon>ecological metagenomes</taxon>
    </lineage>
</organism>